<evidence type="ECO:0000259" key="9">
    <source>
        <dbReference type="PROSITE" id="PS51845"/>
    </source>
</evidence>
<protein>
    <recommendedName>
        <fullName evidence="6">Phosphodiesterase</fullName>
        <ecNumber evidence="6">3.1.4.-</ecNumber>
    </recommendedName>
</protein>
<dbReference type="Gene3D" id="1.10.1300.10">
    <property type="entry name" value="3'5'-cyclic nucleotide phosphodiesterase, catalytic domain"/>
    <property type="match status" value="1"/>
</dbReference>
<reference evidence="11" key="3">
    <citation type="submission" date="2015-06" db="UniProtKB">
        <authorList>
            <consortium name="EnsemblProtists"/>
        </authorList>
    </citation>
    <scope>IDENTIFICATION</scope>
</reference>
<keyword evidence="2 6" id="KW-0378">Hydrolase</keyword>
<accession>L1J055</accession>
<comment type="cofactor">
    <cofactor evidence="6">
        <name>a divalent metal cation</name>
        <dbReference type="ChEBI" id="CHEBI:60240"/>
    </cofactor>
    <text evidence="6">Binds 2 divalent metal cations per subunit. Site 1 may preferentially bind zinc ions, while site 2 has a preference for magnesium and/or manganese ions.</text>
</comment>
<dbReference type="GO" id="GO:0004114">
    <property type="term" value="F:3',5'-cyclic-nucleotide phosphodiesterase activity"/>
    <property type="evidence" value="ECO:0007669"/>
    <property type="project" value="InterPro"/>
</dbReference>
<keyword evidence="8" id="KW-1133">Transmembrane helix</keyword>
<evidence type="ECO:0000256" key="7">
    <source>
        <dbReference type="SAM" id="MobiDB-lite"/>
    </source>
</evidence>
<dbReference type="Pfam" id="PF00233">
    <property type="entry name" value="PDEase_I"/>
    <property type="match status" value="1"/>
</dbReference>
<dbReference type="HOGENOM" id="CLU_500087_0_0_1"/>
<evidence type="ECO:0000256" key="4">
    <source>
        <dbReference type="PIRSR" id="PIRSR623088-2"/>
    </source>
</evidence>
<dbReference type="CDD" id="cd00077">
    <property type="entry name" value="HDc"/>
    <property type="match status" value="1"/>
</dbReference>
<dbReference type="InterPro" id="IPR023088">
    <property type="entry name" value="PDEase"/>
</dbReference>
<feature type="binding site" evidence="4">
    <location>
        <position position="334"/>
    </location>
    <ligand>
        <name>AMP</name>
        <dbReference type="ChEBI" id="CHEBI:456215"/>
    </ligand>
</feature>
<dbReference type="GO" id="GO:0046872">
    <property type="term" value="F:metal ion binding"/>
    <property type="evidence" value="ECO:0007669"/>
    <property type="project" value="UniProtKB-KW"/>
</dbReference>
<feature type="binding site" evidence="5">
    <location>
        <position position="297"/>
    </location>
    <ligand>
        <name>Zn(2+)</name>
        <dbReference type="ChEBI" id="CHEBI:29105"/>
        <label>1</label>
    </ligand>
</feature>
<dbReference type="PANTHER" id="PTHR11347">
    <property type="entry name" value="CYCLIC NUCLEOTIDE PHOSPHODIESTERASE"/>
    <property type="match status" value="1"/>
</dbReference>
<evidence type="ECO:0000256" key="2">
    <source>
        <dbReference type="ARBA" id="ARBA00022801"/>
    </source>
</evidence>
<keyword evidence="8" id="KW-0472">Membrane</keyword>
<reference evidence="12" key="2">
    <citation type="submission" date="2012-11" db="EMBL/GenBank/DDBJ databases">
        <authorList>
            <person name="Kuo A."/>
            <person name="Curtis B.A."/>
            <person name="Tanifuji G."/>
            <person name="Burki F."/>
            <person name="Gruber A."/>
            <person name="Irimia M."/>
            <person name="Maruyama S."/>
            <person name="Arias M.C."/>
            <person name="Ball S.G."/>
            <person name="Gile G.H."/>
            <person name="Hirakawa Y."/>
            <person name="Hopkins J.F."/>
            <person name="Rensing S.A."/>
            <person name="Schmutz J."/>
            <person name="Symeonidi A."/>
            <person name="Elias M."/>
            <person name="Eveleigh R.J."/>
            <person name="Herman E.K."/>
            <person name="Klute M.J."/>
            <person name="Nakayama T."/>
            <person name="Obornik M."/>
            <person name="Reyes-Prieto A."/>
            <person name="Armbrust E.V."/>
            <person name="Aves S.J."/>
            <person name="Beiko R.G."/>
            <person name="Coutinho P."/>
            <person name="Dacks J.B."/>
            <person name="Durnford D.G."/>
            <person name="Fast N.M."/>
            <person name="Green B.R."/>
            <person name="Grisdale C."/>
            <person name="Hempe F."/>
            <person name="Henrissat B."/>
            <person name="Hoppner M.P."/>
            <person name="Ishida K.-I."/>
            <person name="Kim E."/>
            <person name="Koreny L."/>
            <person name="Kroth P.G."/>
            <person name="Liu Y."/>
            <person name="Malik S.-B."/>
            <person name="Maier U.G."/>
            <person name="McRose D."/>
            <person name="Mock T."/>
            <person name="Neilson J.A."/>
            <person name="Onodera N.T."/>
            <person name="Poole A.M."/>
            <person name="Pritham E.J."/>
            <person name="Richards T.A."/>
            <person name="Rocap G."/>
            <person name="Roy S.W."/>
            <person name="Sarai C."/>
            <person name="Schaack S."/>
            <person name="Shirato S."/>
            <person name="Slamovits C.H."/>
            <person name="Spencer D.F."/>
            <person name="Suzuki S."/>
            <person name="Worden A.Z."/>
            <person name="Zauner S."/>
            <person name="Barry K."/>
            <person name="Bell C."/>
            <person name="Bharti A.K."/>
            <person name="Crow J.A."/>
            <person name="Grimwood J."/>
            <person name="Kramer R."/>
            <person name="Lindquist E."/>
            <person name="Lucas S."/>
            <person name="Salamov A."/>
            <person name="McFadden G.I."/>
            <person name="Lane C.E."/>
            <person name="Keeling P.J."/>
            <person name="Gray M.W."/>
            <person name="Grigoriev I.V."/>
            <person name="Archibald J.M."/>
        </authorList>
    </citation>
    <scope>NUCLEOTIDE SEQUENCE</scope>
    <source>
        <strain evidence="12">CCMP2712</strain>
    </source>
</reference>
<feature type="binding site" evidence="5">
    <location>
        <position position="333"/>
    </location>
    <ligand>
        <name>Zn(2+)</name>
        <dbReference type="ChEBI" id="CHEBI:29105"/>
        <label>1</label>
    </ligand>
</feature>
<evidence type="ECO:0000256" key="8">
    <source>
        <dbReference type="SAM" id="Phobius"/>
    </source>
</evidence>
<evidence type="ECO:0000256" key="1">
    <source>
        <dbReference type="ARBA" id="ARBA00022723"/>
    </source>
</evidence>
<keyword evidence="8" id="KW-0812">Transmembrane</keyword>
<dbReference type="RefSeq" id="XP_005828841.1">
    <property type="nucleotide sequence ID" value="XM_005828784.1"/>
</dbReference>
<feature type="binding site" evidence="5">
    <location>
        <position position="334"/>
    </location>
    <ligand>
        <name>Zn(2+)</name>
        <dbReference type="ChEBI" id="CHEBI:29105"/>
        <label>1</label>
    </ligand>
</feature>
<dbReference type="PROSITE" id="PS00126">
    <property type="entry name" value="PDEASE_I_1"/>
    <property type="match status" value="1"/>
</dbReference>
<gene>
    <name evidence="10" type="ORF">GUITHDRAFT_141617</name>
</gene>
<dbReference type="OrthoDB" id="189220at2759"/>
<feature type="binding site" evidence="4">
    <location>
        <position position="496"/>
    </location>
    <ligand>
        <name>AMP</name>
        <dbReference type="ChEBI" id="CHEBI:456215"/>
    </ligand>
</feature>
<dbReference type="EnsemblProtists" id="EKX41861">
    <property type="protein sequence ID" value="EKX41861"/>
    <property type="gene ID" value="GUITHDRAFT_141617"/>
</dbReference>
<feature type="active site" description="Proton donor" evidence="3">
    <location>
        <position position="293"/>
    </location>
</feature>
<evidence type="ECO:0000313" key="12">
    <source>
        <dbReference type="Proteomes" id="UP000011087"/>
    </source>
</evidence>
<dbReference type="InterPro" id="IPR002073">
    <property type="entry name" value="PDEase_catalytic_dom"/>
</dbReference>
<feature type="binding site" evidence="4">
    <location>
        <begin position="293"/>
        <end position="297"/>
    </location>
    <ligand>
        <name>AMP</name>
        <dbReference type="ChEBI" id="CHEBI:456215"/>
    </ligand>
</feature>
<feature type="domain" description="PDEase" evidence="9">
    <location>
        <begin position="218"/>
        <end position="540"/>
    </location>
</feature>
<feature type="transmembrane region" description="Helical" evidence="8">
    <location>
        <begin position="16"/>
        <end position="34"/>
    </location>
</feature>
<name>L1J055_GUITC</name>
<keyword evidence="1 5" id="KW-0479">Metal-binding</keyword>
<evidence type="ECO:0000256" key="6">
    <source>
        <dbReference type="RuleBase" id="RU363067"/>
    </source>
</evidence>
<feature type="binding site" evidence="4">
    <location>
        <position position="445"/>
    </location>
    <ligand>
        <name>AMP</name>
        <dbReference type="ChEBI" id="CHEBI:456215"/>
    </ligand>
</feature>
<dbReference type="SUPFAM" id="SSF109604">
    <property type="entry name" value="HD-domain/PDEase-like"/>
    <property type="match status" value="1"/>
</dbReference>
<dbReference type="EC" id="3.1.4.-" evidence="6"/>
<organism evidence="10">
    <name type="scientific">Guillardia theta (strain CCMP2712)</name>
    <name type="common">Cryptophyte</name>
    <dbReference type="NCBI Taxonomy" id="905079"/>
    <lineage>
        <taxon>Eukaryota</taxon>
        <taxon>Cryptophyceae</taxon>
        <taxon>Pyrenomonadales</taxon>
        <taxon>Geminigeraceae</taxon>
        <taxon>Guillardia</taxon>
    </lineage>
</organism>
<dbReference type="STRING" id="905079.L1J055"/>
<dbReference type="EMBL" id="JH993020">
    <property type="protein sequence ID" value="EKX41861.1"/>
    <property type="molecule type" value="Genomic_DNA"/>
</dbReference>
<evidence type="ECO:0000256" key="3">
    <source>
        <dbReference type="PIRSR" id="PIRSR623088-1"/>
    </source>
</evidence>
<evidence type="ECO:0000313" key="10">
    <source>
        <dbReference type="EMBL" id="EKX41861.1"/>
    </source>
</evidence>
<dbReference type="GO" id="GO:0007165">
    <property type="term" value="P:signal transduction"/>
    <property type="evidence" value="ECO:0007669"/>
    <property type="project" value="InterPro"/>
</dbReference>
<sequence>MGVISFAVDDVSPQTIWLHAFTFSLGFVFAAVVFSSSLHNWIFSWNHDMENGETRKRRKERNSTASDPGGEGLIRSNSWRDKENFETANPVRLNRTGSLPDVNILSLNAQFHKQLSPEEDAAAMIERLMQSRGEMSVPTVLRHDSITPSLTQDEAILEWLRENFTNQGPSKRVPRLKSVSKGICFAIKMKRAAKKHVTSEESKFSTPEEACANTVMTVTEDERMQICEALKHVSDWDFDVWKFRELTHGQELQTLGWHILHLHDIQEVFHTTDDVIVKWLNFVASQYMDNPYHSATHAADVLQAVNYFLTVGGASKYLAKIEVLSMLLAAIVHDMGHDGLNNNFHKNSRSERALSFNDESIQEQYHISTLFMKTFANPGMNIFENLSDLQLAEVRRMMIKMVLDTDMSKHFTHMASFRTLLEQKDSTEIIMSTVLHFCGACSLRDISNPMRCEYLSKIWAERVMEEFFRQGDKEMELGIPVSPNCNRHNTSTHTTQIGFINFIVLDSCEIMKDFLPVVGEICLPELRSNLRYWQSFAEPAKGKEE</sequence>
<dbReference type="PROSITE" id="PS51845">
    <property type="entry name" value="PDEASE_I_2"/>
    <property type="match status" value="1"/>
</dbReference>
<dbReference type="Proteomes" id="UP000011087">
    <property type="component" value="Unassembled WGS sequence"/>
</dbReference>
<dbReference type="GeneID" id="17298593"/>
<feature type="binding site" evidence="5">
    <location>
        <position position="445"/>
    </location>
    <ligand>
        <name>Zn(2+)</name>
        <dbReference type="ChEBI" id="CHEBI:29105"/>
        <label>1</label>
    </ligand>
</feature>
<dbReference type="InterPro" id="IPR023174">
    <property type="entry name" value="PDEase_CS"/>
</dbReference>
<dbReference type="PRINTS" id="PR00387">
    <property type="entry name" value="PDIESTERASE1"/>
</dbReference>
<dbReference type="OMA" id="HATHFFL"/>
<feature type="region of interest" description="Disordered" evidence="7">
    <location>
        <begin position="52"/>
        <end position="79"/>
    </location>
</feature>
<proteinExistence type="inferred from homology"/>
<comment type="similarity">
    <text evidence="6">Belongs to the cyclic nucleotide phosphodiesterase family.</text>
</comment>
<dbReference type="AlphaFoldDB" id="L1J055"/>
<dbReference type="PaxDb" id="55529-EKX41861"/>
<reference evidence="10 12" key="1">
    <citation type="journal article" date="2012" name="Nature">
        <title>Algal genomes reveal evolutionary mosaicism and the fate of nucleomorphs.</title>
        <authorList>
            <consortium name="DOE Joint Genome Institute"/>
            <person name="Curtis B.A."/>
            <person name="Tanifuji G."/>
            <person name="Burki F."/>
            <person name="Gruber A."/>
            <person name="Irimia M."/>
            <person name="Maruyama S."/>
            <person name="Arias M.C."/>
            <person name="Ball S.G."/>
            <person name="Gile G.H."/>
            <person name="Hirakawa Y."/>
            <person name="Hopkins J.F."/>
            <person name="Kuo A."/>
            <person name="Rensing S.A."/>
            <person name="Schmutz J."/>
            <person name="Symeonidi A."/>
            <person name="Elias M."/>
            <person name="Eveleigh R.J."/>
            <person name="Herman E.K."/>
            <person name="Klute M.J."/>
            <person name="Nakayama T."/>
            <person name="Obornik M."/>
            <person name="Reyes-Prieto A."/>
            <person name="Armbrust E.V."/>
            <person name="Aves S.J."/>
            <person name="Beiko R.G."/>
            <person name="Coutinho P."/>
            <person name="Dacks J.B."/>
            <person name="Durnford D.G."/>
            <person name="Fast N.M."/>
            <person name="Green B.R."/>
            <person name="Grisdale C.J."/>
            <person name="Hempel F."/>
            <person name="Henrissat B."/>
            <person name="Hoppner M.P."/>
            <person name="Ishida K."/>
            <person name="Kim E."/>
            <person name="Koreny L."/>
            <person name="Kroth P.G."/>
            <person name="Liu Y."/>
            <person name="Malik S.B."/>
            <person name="Maier U.G."/>
            <person name="McRose D."/>
            <person name="Mock T."/>
            <person name="Neilson J.A."/>
            <person name="Onodera N.T."/>
            <person name="Poole A.M."/>
            <person name="Pritham E.J."/>
            <person name="Richards T.A."/>
            <person name="Rocap G."/>
            <person name="Roy S.W."/>
            <person name="Sarai C."/>
            <person name="Schaack S."/>
            <person name="Shirato S."/>
            <person name="Slamovits C.H."/>
            <person name="Spencer D.F."/>
            <person name="Suzuki S."/>
            <person name="Worden A.Z."/>
            <person name="Zauner S."/>
            <person name="Barry K."/>
            <person name="Bell C."/>
            <person name="Bharti A.K."/>
            <person name="Crow J.A."/>
            <person name="Grimwood J."/>
            <person name="Kramer R."/>
            <person name="Lindquist E."/>
            <person name="Lucas S."/>
            <person name="Salamov A."/>
            <person name="McFadden G.I."/>
            <person name="Lane C.E."/>
            <person name="Keeling P.J."/>
            <person name="Gray M.W."/>
            <person name="Grigoriev I.V."/>
            <person name="Archibald J.M."/>
        </authorList>
    </citation>
    <scope>NUCLEOTIDE SEQUENCE</scope>
    <source>
        <strain evidence="10 12">CCMP2712</strain>
    </source>
</reference>
<dbReference type="KEGG" id="gtt:GUITHDRAFT_141617"/>
<dbReference type="InterPro" id="IPR036971">
    <property type="entry name" value="PDEase_catalytic_dom_sf"/>
</dbReference>
<feature type="binding site" evidence="5">
    <location>
        <position position="334"/>
    </location>
    <ligand>
        <name>Zn(2+)</name>
        <dbReference type="ChEBI" id="CHEBI:29105"/>
        <label>2</label>
    </ligand>
</feature>
<evidence type="ECO:0000313" key="11">
    <source>
        <dbReference type="EnsemblProtists" id="EKX41861"/>
    </source>
</evidence>
<keyword evidence="12" id="KW-1185">Reference proteome</keyword>
<evidence type="ECO:0000256" key="5">
    <source>
        <dbReference type="PIRSR" id="PIRSR623088-3"/>
    </source>
</evidence>
<dbReference type="eggNOG" id="KOG3688">
    <property type="taxonomic scope" value="Eukaryota"/>
</dbReference>
<dbReference type="InterPro" id="IPR003607">
    <property type="entry name" value="HD/PDEase_dom"/>
</dbReference>